<evidence type="ECO:0000256" key="1">
    <source>
        <dbReference type="ARBA" id="ARBA00019862"/>
    </source>
</evidence>
<protein>
    <recommendedName>
        <fullName evidence="1">Non-structural protein 7b</fullName>
    </recommendedName>
    <alternativeName>
        <fullName evidence="3">Accessory protein 7b</fullName>
    </alternativeName>
</protein>
<name>A0A6M3YAT0_9ALPC</name>
<evidence type="ECO:0000256" key="3">
    <source>
        <dbReference type="ARBA" id="ARBA00030061"/>
    </source>
</evidence>
<keyword evidence="2" id="KW-0732">Signal</keyword>
<accession>A0A6M3YAT0</accession>
<sequence>MKFLIFVMCLSLVNGYGIRRSIQELDPKDPHEHPTMTWELLEKFVGSTLYITTNQILSLPLGAEIYCDDIEGFPCSWPGYKAYAHNHIDYHFDLSNPFYSFVDTFYISLGDREEKIYLRVVGATPKEKRLNVGCLTSFSVNLPIGTQIYHDKDMQYLVEGRHLECAHRVYFVKYCPYHAHGFCFKDKLKVYNLRRVKSRKAFAKINQQQKSEL</sequence>
<organism evidence="4">
    <name type="scientific">Canine coronavirus</name>
    <dbReference type="NCBI Taxonomy" id="11153"/>
    <lineage>
        <taxon>Viruses</taxon>
        <taxon>Riboviria</taxon>
        <taxon>Orthornavirae</taxon>
        <taxon>Pisuviricota</taxon>
        <taxon>Pisoniviricetes</taxon>
        <taxon>Nidovirales</taxon>
        <taxon>Cornidovirineae</taxon>
        <taxon>Coronaviridae</taxon>
        <taxon>Orthocoronavirinae</taxon>
        <taxon>Alphacoronavirus</taxon>
        <taxon>Tegacovirus</taxon>
        <taxon>Alphacoronavirus suis</taxon>
        <taxon>Alphacoronavirus 1</taxon>
    </lineage>
</organism>
<dbReference type="EMBL" id="MT114540">
    <property type="protein sequence ID" value="QJI07125.1"/>
    <property type="molecule type" value="Genomic_RNA"/>
</dbReference>
<proteinExistence type="predicted"/>
<evidence type="ECO:0000256" key="2">
    <source>
        <dbReference type="ARBA" id="ARBA00022729"/>
    </source>
</evidence>
<reference evidence="4" key="1">
    <citation type="journal article" date="2020" name="Microb. Pathog.">
        <title>Etiology and genetic evolution of canine coronavirus circulating in five provinces of China, during 2018-2019.</title>
        <authorList>
            <person name="He H.J."/>
            <person name="Zhang W."/>
            <person name="Liang J."/>
            <person name="Lu M."/>
            <person name="Wang R."/>
            <person name="Li G."/>
            <person name="He J.W."/>
            <person name="Chen J."/>
            <person name="Xing G."/>
            <person name="Chen Y."/>
        </authorList>
    </citation>
    <scope>NUCLEOTIDE SEQUENCE</scope>
    <source>
        <strain evidence="4">B447_ZJ_2019</strain>
    </source>
</reference>
<dbReference type="Pfam" id="PF03262">
    <property type="entry name" value="Corona_6B_7B"/>
    <property type="match status" value="1"/>
</dbReference>
<evidence type="ECO:0000313" key="4">
    <source>
        <dbReference type="EMBL" id="QJI07125.1"/>
    </source>
</evidence>
<dbReference type="InterPro" id="IPR004945">
    <property type="entry name" value="Corona_6B_7B"/>
</dbReference>